<proteinExistence type="predicted"/>
<name>A0A0P0CFD9_9BACT</name>
<organism evidence="1 2">
    <name type="scientific">Rufibacter tibetensis</name>
    <dbReference type="NCBI Taxonomy" id="512763"/>
    <lineage>
        <taxon>Bacteria</taxon>
        <taxon>Pseudomonadati</taxon>
        <taxon>Bacteroidota</taxon>
        <taxon>Cytophagia</taxon>
        <taxon>Cytophagales</taxon>
        <taxon>Hymenobacteraceae</taxon>
        <taxon>Rufibacter</taxon>
    </lineage>
</organism>
<dbReference type="Proteomes" id="UP000061382">
    <property type="component" value="Chromosome"/>
</dbReference>
<dbReference type="KEGG" id="rti:DC20_18490"/>
<reference evidence="1 2" key="1">
    <citation type="submission" date="2015-08" db="EMBL/GenBank/DDBJ databases">
        <title>Complete genome sequence of Rufibacter tibetensis strain 1351t, a radiation-resistant bacterium from tibet plateau.</title>
        <authorList>
            <person name="Dai J."/>
        </authorList>
    </citation>
    <scope>NUCLEOTIDE SEQUENCE [LARGE SCALE GENOMIC DNA]</scope>
    <source>
        <strain evidence="1 2">1351</strain>
    </source>
</reference>
<evidence type="ECO:0000313" key="1">
    <source>
        <dbReference type="EMBL" id="ALJ00598.1"/>
    </source>
</evidence>
<dbReference type="AlphaFoldDB" id="A0A0P0CFD9"/>
<sequence length="217" mass="24101">MNLQAVARGDANVQMFDNRYQGVKGSPYYLDQWVPGSLVMKVGNTGKSESFTGLQLKYDVFSNLLLAVVPQTKDTIQFGISPIISFNLDLSGGGPISFTRIKEAQSLDANLRDAFFGVLYTDATGNTSLVKRIVKKKIDANFKGPYSSGQAYDEIVDETLYYVVANGKMQRVKMNRKSVMEAFPEHAEKLKSYISSQKLAMNSEGDLIKVVSYYQSL</sequence>
<dbReference type="EMBL" id="CP012643">
    <property type="protein sequence ID" value="ALJ00598.1"/>
    <property type="molecule type" value="Genomic_DNA"/>
</dbReference>
<accession>A0A0P0CFD9</accession>
<protein>
    <submittedName>
        <fullName evidence="1">Uncharacterized protein</fullName>
    </submittedName>
</protein>
<keyword evidence="2" id="KW-1185">Reference proteome</keyword>
<dbReference type="STRING" id="512763.DC20_18490"/>
<evidence type="ECO:0000313" key="2">
    <source>
        <dbReference type="Proteomes" id="UP000061382"/>
    </source>
</evidence>
<gene>
    <name evidence="1" type="ORF">DC20_18490</name>
</gene>
<dbReference type="PATRIC" id="fig|512763.3.peg.4062"/>